<reference evidence="1 2" key="1">
    <citation type="journal article" date="2022" name="bioRxiv">
        <title>The genome of the oomycete Peronosclerospora sorghi, a cosmopolitan pathogen of maize and sorghum, is inflated with dispersed pseudogenes.</title>
        <authorList>
            <person name="Fletcher K."/>
            <person name="Martin F."/>
            <person name="Isakeit T."/>
            <person name="Cavanaugh K."/>
            <person name="Magill C."/>
            <person name="Michelmore R."/>
        </authorList>
    </citation>
    <scope>NUCLEOTIDE SEQUENCE [LARGE SCALE GENOMIC DNA]</scope>
    <source>
        <strain evidence="1">P6</strain>
    </source>
</reference>
<evidence type="ECO:0000313" key="1">
    <source>
        <dbReference type="EMBL" id="KAI9918668.1"/>
    </source>
</evidence>
<keyword evidence="2" id="KW-1185">Reference proteome</keyword>
<comment type="caution">
    <text evidence="1">The sequence shown here is derived from an EMBL/GenBank/DDBJ whole genome shotgun (WGS) entry which is preliminary data.</text>
</comment>
<evidence type="ECO:0000313" key="2">
    <source>
        <dbReference type="Proteomes" id="UP001163321"/>
    </source>
</evidence>
<organism evidence="1 2">
    <name type="scientific">Peronosclerospora sorghi</name>
    <dbReference type="NCBI Taxonomy" id="230839"/>
    <lineage>
        <taxon>Eukaryota</taxon>
        <taxon>Sar</taxon>
        <taxon>Stramenopiles</taxon>
        <taxon>Oomycota</taxon>
        <taxon>Peronosporomycetes</taxon>
        <taxon>Peronosporales</taxon>
        <taxon>Peronosporaceae</taxon>
        <taxon>Peronosclerospora</taxon>
    </lineage>
</organism>
<dbReference type="EMBL" id="CM047591">
    <property type="protein sequence ID" value="KAI9918668.1"/>
    <property type="molecule type" value="Genomic_DNA"/>
</dbReference>
<protein>
    <submittedName>
        <fullName evidence="1">Uncharacterized protein</fullName>
    </submittedName>
</protein>
<sequence>MEVARIGKLYTTVVETANQERGSRGVLNIEQEREAELIGKPCDGLPKRLFAPVNNMSLCDGCLRGKMISNKFSANVRGHVKTTEVLQLVHTDLTGHMRF</sequence>
<gene>
    <name evidence="1" type="ORF">PsorP6_011793</name>
</gene>
<name>A0ACC0WII5_9STRA</name>
<accession>A0ACC0WII5</accession>
<proteinExistence type="predicted"/>
<dbReference type="Proteomes" id="UP001163321">
    <property type="component" value="Chromosome 12"/>
</dbReference>